<feature type="compositionally biased region" description="Polar residues" evidence="1">
    <location>
        <begin position="107"/>
        <end position="116"/>
    </location>
</feature>
<feature type="region of interest" description="Disordered" evidence="1">
    <location>
        <begin position="49"/>
        <end position="134"/>
    </location>
</feature>
<keyword evidence="3" id="KW-1185">Reference proteome</keyword>
<feature type="compositionally biased region" description="Polar residues" evidence="1">
    <location>
        <begin position="56"/>
        <end position="75"/>
    </location>
</feature>
<comment type="caution">
    <text evidence="2">The sequence shown here is derived from an EMBL/GenBank/DDBJ whole genome shotgun (WGS) entry which is preliminary data.</text>
</comment>
<protein>
    <submittedName>
        <fullName evidence="2">Uncharacterized protein</fullName>
    </submittedName>
</protein>
<evidence type="ECO:0000256" key="1">
    <source>
        <dbReference type="SAM" id="MobiDB-lite"/>
    </source>
</evidence>
<reference evidence="2 3" key="1">
    <citation type="submission" date="2014-10" db="EMBL/GenBank/DDBJ databases">
        <title>Draft genome of the hookworm Ancylostoma caninum.</title>
        <authorList>
            <person name="Mitreva M."/>
        </authorList>
    </citation>
    <scope>NUCLEOTIDE SEQUENCE [LARGE SCALE GENOMIC DNA]</scope>
    <source>
        <strain evidence="2 3">Baltimore</strain>
    </source>
</reference>
<proteinExistence type="predicted"/>
<dbReference type="Proteomes" id="UP000252519">
    <property type="component" value="Unassembled WGS sequence"/>
</dbReference>
<gene>
    <name evidence="2" type="ORF">ANCCAN_27024</name>
</gene>
<evidence type="ECO:0000313" key="3">
    <source>
        <dbReference type="Proteomes" id="UP000252519"/>
    </source>
</evidence>
<dbReference type="EMBL" id="JOJR01004574">
    <property type="protein sequence ID" value="RCN27243.1"/>
    <property type="molecule type" value="Genomic_DNA"/>
</dbReference>
<evidence type="ECO:0000313" key="2">
    <source>
        <dbReference type="EMBL" id="RCN27243.1"/>
    </source>
</evidence>
<organism evidence="2 3">
    <name type="scientific">Ancylostoma caninum</name>
    <name type="common">Dog hookworm</name>
    <dbReference type="NCBI Taxonomy" id="29170"/>
    <lineage>
        <taxon>Eukaryota</taxon>
        <taxon>Metazoa</taxon>
        <taxon>Ecdysozoa</taxon>
        <taxon>Nematoda</taxon>
        <taxon>Chromadorea</taxon>
        <taxon>Rhabditida</taxon>
        <taxon>Rhabditina</taxon>
        <taxon>Rhabditomorpha</taxon>
        <taxon>Strongyloidea</taxon>
        <taxon>Ancylostomatidae</taxon>
        <taxon>Ancylostomatinae</taxon>
        <taxon>Ancylostoma</taxon>
    </lineage>
</organism>
<sequence length="204" mass="23133">MFNARSCGKSPRGRERKINWPFYEELMFLAPVATTGVRCTSVADTEEYEEAEEENISSGCVSEGSSRGTPLSEIQSDAVKVRAPTPQRNMKRAATAITSHPSDDSQESTTTATDVRSLSELRRDRQKRKKTKPQSGLDELTNVLKGTWTYVDRFESFAPYLASRLRELEELDAVTAERWMLKLNTMQIELSQQICDLMERRPST</sequence>
<dbReference type="AlphaFoldDB" id="A0A368F586"/>
<accession>A0A368F586</accession>
<name>A0A368F586_ANCCA</name>